<comment type="caution">
    <text evidence="2">The sequence shown here is derived from an EMBL/GenBank/DDBJ whole genome shotgun (WGS) entry which is preliminary data.</text>
</comment>
<evidence type="ECO:0000256" key="1">
    <source>
        <dbReference type="SAM" id="MobiDB-lite"/>
    </source>
</evidence>
<accession>A0A5M3WLS4</accession>
<keyword evidence="3" id="KW-1185">Reference proteome</keyword>
<protein>
    <submittedName>
        <fullName evidence="2">Uncharacterized protein</fullName>
    </submittedName>
</protein>
<feature type="region of interest" description="Disordered" evidence="1">
    <location>
        <begin position="91"/>
        <end position="117"/>
    </location>
</feature>
<feature type="region of interest" description="Disordered" evidence="1">
    <location>
        <begin position="290"/>
        <end position="315"/>
    </location>
</feature>
<evidence type="ECO:0000313" key="3">
    <source>
        <dbReference type="Proteomes" id="UP000331127"/>
    </source>
</evidence>
<sequence>MEHPLPIVVAVRQARVHAQAPAALLWCAHRHLHHYRVLLGESQRRVQRQLLDHIAADLVTRPDRQFHEHAARHHDRARHHVIGQPRLRTHRQPAGQHHPIGIGQAHGRPQQRVPGRGQAQNTGITALLGVRPVPLVLEGVGRQLDLATAGQHALPVHRDAADEQLSGRDQDPVQPALVPAQRAGDHRICCGLVHAFADADRQHRVRAHFHERPVPLLQQLPDRRGEGHRVAQVVTPVPRVEFRPFHPLAGHRRQHRHPHRTRSHPCQNLHQLRTDQINLSRMRRIIHRDTANPHPIPGQSLDQFLNGRDLTGHHH</sequence>
<name>A0A5M3WLS4_9ACTN</name>
<evidence type="ECO:0000313" key="2">
    <source>
        <dbReference type="EMBL" id="GES10227.1"/>
    </source>
</evidence>
<dbReference type="Proteomes" id="UP000331127">
    <property type="component" value="Unassembled WGS sequence"/>
</dbReference>
<proteinExistence type="predicted"/>
<gene>
    <name evidence="2" type="ORF">Amac_038240</name>
</gene>
<organism evidence="2 3">
    <name type="scientific">Acrocarpospora macrocephala</name>
    <dbReference type="NCBI Taxonomy" id="150177"/>
    <lineage>
        <taxon>Bacteria</taxon>
        <taxon>Bacillati</taxon>
        <taxon>Actinomycetota</taxon>
        <taxon>Actinomycetes</taxon>
        <taxon>Streptosporangiales</taxon>
        <taxon>Streptosporangiaceae</taxon>
        <taxon>Acrocarpospora</taxon>
    </lineage>
</organism>
<dbReference type="EMBL" id="BLAE01000020">
    <property type="protein sequence ID" value="GES10227.1"/>
    <property type="molecule type" value="Genomic_DNA"/>
</dbReference>
<dbReference type="AlphaFoldDB" id="A0A5M3WLS4"/>
<reference evidence="2 3" key="1">
    <citation type="submission" date="2019-10" db="EMBL/GenBank/DDBJ databases">
        <title>Whole genome shotgun sequence of Acrocarpospora macrocephala NBRC 16266.</title>
        <authorList>
            <person name="Ichikawa N."/>
            <person name="Kimura A."/>
            <person name="Kitahashi Y."/>
            <person name="Komaki H."/>
            <person name="Oguchi A."/>
        </authorList>
    </citation>
    <scope>NUCLEOTIDE SEQUENCE [LARGE SCALE GENOMIC DNA]</scope>
    <source>
        <strain evidence="2 3">NBRC 16266</strain>
    </source>
</reference>